<proteinExistence type="predicted"/>
<accession>A0AAW0GUA8</accession>
<dbReference type="AlphaFoldDB" id="A0AAW0GUA8"/>
<reference evidence="2 3" key="1">
    <citation type="submission" date="2022-09" db="EMBL/GenBank/DDBJ databases">
        <authorList>
            <person name="Palmer J.M."/>
        </authorList>
    </citation>
    <scope>NUCLEOTIDE SEQUENCE [LARGE SCALE GENOMIC DNA]</scope>
    <source>
        <strain evidence="2 3">DSM 7382</strain>
    </source>
</reference>
<feature type="compositionally biased region" description="Basic residues" evidence="1">
    <location>
        <begin position="1"/>
        <end position="10"/>
    </location>
</feature>
<sequence length="189" mass="20686">MATTATKRKSTGTSGRATNKARKDNDDAIKLTVSEILANTDAYPIPEDDTEIRKLLVTLAQYARSLEGQVASLMPQPKSAEELDDAMEKIRKAAAAGIKKQMGWKPSCKTGTAKWVYDGVCPDADVFGRLMGLSGPPTWKTKKLTVDEFEDLLGSIHGSVRYDTLYLKGNVNIRWSDSGEFKFSGTYGV</sequence>
<feature type="region of interest" description="Disordered" evidence="1">
    <location>
        <begin position="1"/>
        <end position="25"/>
    </location>
</feature>
<gene>
    <name evidence="2" type="ORF">QCA50_000812</name>
</gene>
<name>A0AAW0GUA8_9APHY</name>
<protein>
    <submittedName>
        <fullName evidence="2">Uncharacterized protein</fullName>
    </submittedName>
</protein>
<evidence type="ECO:0000256" key="1">
    <source>
        <dbReference type="SAM" id="MobiDB-lite"/>
    </source>
</evidence>
<organism evidence="2 3">
    <name type="scientific">Cerrena zonata</name>
    <dbReference type="NCBI Taxonomy" id="2478898"/>
    <lineage>
        <taxon>Eukaryota</taxon>
        <taxon>Fungi</taxon>
        <taxon>Dikarya</taxon>
        <taxon>Basidiomycota</taxon>
        <taxon>Agaricomycotina</taxon>
        <taxon>Agaricomycetes</taxon>
        <taxon>Polyporales</taxon>
        <taxon>Cerrenaceae</taxon>
        <taxon>Cerrena</taxon>
    </lineage>
</organism>
<dbReference type="Proteomes" id="UP001385951">
    <property type="component" value="Unassembled WGS sequence"/>
</dbReference>
<comment type="caution">
    <text evidence="2">The sequence shown here is derived from an EMBL/GenBank/DDBJ whole genome shotgun (WGS) entry which is preliminary data.</text>
</comment>
<evidence type="ECO:0000313" key="2">
    <source>
        <dbReference type="EMBL" id="KAK7696161.1"/>
    </source>
</evidence>
<evidence type="ECO:0000313" key="3">
    <source>
        <dbReference type="Proteomes" id="UP001385951"/>
    </source>
</evidence>
<dbReference type="EMBL" id="JASBNA010000001">
    <property type="protein sequence ID" value="KAK7696161.1"/>
    <property type="molecule type" value="Genomic_DNA"/>
</dbReference>
<keyword evidence="3" id="KW-1185">Reference proteome</keyword>